<keyword evidence="2" id="KW-1185">Reference proteome</keyword>
<evidence type="ECO:0000313" key="2">
    <source>
        <dbReference type="Proteomes" id="UP000295310"/>
    </source>
</evidence>
<proteinExistence type="predicted"/>
<dbReference type="RefSeq" id="WP_133432551.1">
    <property type="nucleotide sequence ID" value="NZ_CP092179.1"/>
</dbReference>
<sequence>MNNSKELIFRDWKFHLDVPAGHSILTNEEMISILDKDYDTIALINFQNDRVEIGSSSYCAKIAFNASTKEFFISQKEEEL</sequence>
<gene>
    <name evidence="1" type="ORF">ERX27_09235</name>
</gene>
<name>A0A4R6BBD6_9STAP</name>
<dbReference type="AlphaFoldDB" id="A0A4R6BBD6"/>
<accession>A0A4R6BBD6</accession>
<evidence type="ECO:0000313" key="1">
    <source>
        <dbReference type="EMBL" id="TDL94284.1"/>
    </source>
</evidence>
<protein>
    <submittedName>
        <fullName evidence="1">Uncharacterized protein</fullName>
    </submittedName>
</protein>
<dbReference type="EMBL" id="SCWA01000018">
    <property type="protein sequence ID" value="TDL94284.1"/>
    <property type="molecule type" value="Genomic_DNA"/>
</dbReference>
<comment type="caution">
    <text evidence="1">The sequence shown here is derived from an EMBL/GenBank/DDBJ whole genome shotgun (WGS) entry which is preliminary data.</text>
</comment>
<reference evidence="1 2" key="1">
    <citation type="submission" date="2019-01" db="EMBL/GenBank/DDBJ databases">
        <title>Draft genome sequences of the type strains of six Macrococcus species.</title>
        <authorList>
            <person name="Mazhar S."/>
            <person name="Altermann E."/>
            <person name="Hill C."/>
            <person name="Mcauliffe O."/>
        </authorList>
    </citation>
    <scope>NUCLEOTIDE SEQUENCE [LARGE SCALE GENOMIC DNA]</scope>
    <source>
        <strain evidence="1 2">CCM4811</strain>
    </source>
</reference>
<dbReference type="Proteomes" id="UP000295310">
    <property type="component" value="Unassembled WGS sequence"/>
</dbReference>
<organism evidence="1 2">
    <name type="scientific">Macrococcus brunensis</name>
    <dbReference type="NCBI Taxonomy" id="198483"/>
    <lineage>
        <taxon>Bacteria</taxon>
        <taxon>Bacillati</taxon>
        <taxon>Bacillota</taxon>
        <taxon>Bacilli</taxon>
        <taxon>Bacillales</taxon>
        <taxon>Staphylococcaceae</taxon>
        <taxon>Macrococcus</taxon>
    </lineage>
</organism>